<evidence type="ECO:0000256" key="1">
    <source>
        <dbReference type="SAM" id="MobiDB-lite"/>
    </source>
</evidence>
<keyword evidence="2" id="KW-0472">Membrane</keyword>
<organism evidence="3 4">
    <name type="scientific">Sphingobium xenophagum</name>
    <dbReference type="NCBI Taxonomy" id="121428"/>
    <lineage>
        <taxon>Bacteria</taxon>
        <taxon>Pseudomonadati</taxon>
        <taxon>Pseudomonadota</taxon>
        <taxon>Alphaproteobacteria</taxon>
        <taxon>Sphingomonadales</taxon>
        <taxon>Sphingomonadaceae</taxon>
        <taxon>Sphingobium</taxon>
    </lineage>
</organism>
<keyword evidence="2" id="KW-0812">Transmembrane</keyword>
<dbReference type="AlphaFoldDB" id="A0A401J8G9"/>
<dbReference type="RefSeq" id="WP_130754818.1">
    <property type="nucleotide sequence ID" value="NZ_BBQY01000057.1"/>
</dbReference>
<sequence length="201" mass="21813">MATVLHFEPPADISAPHRSETPAERRVRLGSRGLAMLFAILSGTFAATMAIGLAAMLFYQGEALRIGPDGCYIGGGPANSVPFGSLPLDHRLVYVVVGLIRYLPVLMLFWQLRGLFALYTRGQVFSRRAGVAFSRIGGWLCAYALAPLLCHLLLSSTGYEIDKVWLHLASVQAFVLGLLVLVIGQVMQVGHEIEQDAQGFV</sequence>
<feature type="region of interest" description="Disordered" evidence="1">
    <location>
        <begin position="1"/>
        <end position="22"/>
    </location>
</feature>
<feature type="transmembrane region" description="Helical" evidence="2">
    <location>
        <begin position="34"/>
        <end position="59"/>
    </location>
</feature>
<keyword evidence="2" id="KW-1133">Transmembrane helix</keyword>
<accession>A0A401J8G9</accession>
<dbReference type="Proteomes" id="UP000290975">
    <property type="component" value="Unassembled WGS sequence"/>
</dbReference>
<evidence type="ECO:0008006" key="5">
    <source>
        <dbReference type="Google" id="ProtNLM"/>
    </source>
</evidence>
<evidence type="ECO:0000313" key="3">
    <source>
        <dbReference type="EMBL" id="GBH32966.1"/>
    </source>
</evidence>
<name>A0A401J8G9_SPHXE</name>
<protein>
    <recommendedName>
        <fullName evidence="5">DUF2975 domain-containing protein</fullName>
    </recommendedName>
</protein>
<feature type="transmembrane region" description="Helical" evidence="2">
    <location>
        <begin position="92"/>
        <end position="112"/>
    </location>
</feature>
<dbReference type="Pfam" id="PF11188">
    <property type="entry name" value="DUF2975"/>
    <property type="match status" value="1"/>
</dbReference>
<dbReference type="EMBL" id="BBQY01000057">
    <property type="protein sequence ID" value="GBH32966.1"/>
    <property type="molecule type" value="Genomic_DNA"/>
</dbReference>
<keyword evidence="4" id="KW-1185">Reference proteome</keyword>
<feature type="transmembrane region" description="Helical" evidence="2">
    <location>
        <begin position="166"/>
        <end position="184"/>
    </location>
</feature>
<proteinExistence type="predicted"/>
<feature type="transmembrane region" description="Helical" evidence="2">
    <location>
        <begin position="132"/>
        <end position="154"/>
    </location>
</feature>
<evidence type="ECO:0000256" key="2">
    <source>
        <dbReference type="SAM" id="Phobius"/>
    </source>
</evidence>
<comment type="caution">
    <text evidence="3">The sequence shown here is derived from an EMBL/GenBank/DDBJ whole genome shotgun (WGS) entry which is preliminary data.</text>
</comment>
<gene>
    <name evidence="3" type="ORF">MBESOW_P4192</name>
</gene>
<reference evidence="3 4" key="1">
    <citation type="submission" date="2014-12" db="EMBL/GenBank/DDBJ databases">
        <title>Whole genome sequencing of Sphingobium xenophagum OW59.</title>
        <authorList>
            <person name="Ohta Y."/>
            <person name="Nishi S."/>
            <person name="Hatada Y."/>
        </authorList>
    </citation>
    <scope>NUCLEOTIDE SEQUENCE [LARGE SCALE GENOMIC DNA]</scope>
    <source>
        <strain evidence="3 4">OW59</strain>
    </source>
</reference>
<dbReference type="InterPro" id="IPR021354">
    <property type="entry name" value="DUF2975"/>
</dbReference>
<evidence type="ECO:0000313" key="4">
    <source>
        <dbReference type="Proteomes" id="UP000290975"/>
    </source>
</evidence>